<name>E6QRQ7_9ZZZZ</name>
<organism evidence="1">
    <name type="scientific">mine drainage metagenome</name>
    <dbReference type="NCBI Taxonomy" id="410659"/>
    <lineage>
        <taxon>unclassified sequences</taxon>
        <taxon>metagenomes</taxon>
        <taxon>ecological metagenomes</taxon>
    </lineage>
</organism>
<reference evidence="1" key="1">
    <citation type="submission" date="2009-10" db="EMBL/GenBank/DDBJ databases">
        <title>Diversity of trophic interactions inside an arsenic-rich microbial ecosystem.</title>
        <authorList>
            <person name="Bertin P.N."/>
            <person name="Heinrich-Salmeron A."/>
            <person name="Pelletier E."/>
            <person name="Goulhen-Chollet F."/>
            <person name="Arsene-Ploetze F."/>
            <person name="Gallien S."/>
            <person name="Calteau A."/>
            <person name="Vallenet D."/>
            <person name="Casiot C."/>
            <person name="Chane-Woon-Ming B."/>
            <person name="Giloteaux L."/>
            <person name="Barakat M."/>
            <person name="Bonnefoy V."/>
            <person name="Bruneel O."/>
            <person name="Chandler M."/>
            <person name="Cleiss J."/>
            <person name="Duran R."/>
            <person name="Elbaz-Poulichet F."/>
            <person name="Fonknechten N."/>
            <person name="Lauga B."/>
            <person name="Mornico D."/>
            <person name="Ortet P."/>
            <person name="Schaeffer C."/>
            <person name="Siguier P."/>
            <person name="Alexander Thil Smith A."/>
            <person name="Van Dorsselaer A."/>
            <person name="Weissenbach J."/>
            <person name="Medigue C."/>
            <person name="Le Paslier D."/>
        </authorList>
    </citation>
    <scope>NUCLEOTIDE SEQUENCE</scope>
</reference>
<accession>E6QRQ7</accession>
<dbReference type="EMBL" id="CABR01000057">
    <property type="protein sequence ID" value="CBI09929.1"/>
    <property type="molecule type" value="Genomic_DNA"/>
</dbReference>
<dbReference type="AlphaFoldDB" id="E6QRQ7"/>
<dbReference type="Gene3D" id="1.25.40.10">
    <property type="entry name" value="Tetratricopeptide repeat domain"/>
    <property type="match status" value="1"/>
</dbReference>
<protein>
    <submittedName>
        <fullName evidence="1">Uncharacterized protein</fullName>
    </submittedName>
</protein>
<sequence>MKVLDTTGDAMALFGGEASPVITQLLREAAACYEQTPRAEAILWSAQAIDPRCLPVYFSLYKFYFYKARLEDAEKVAQKGLDMAAELGGFSADWTTLSANSAPWHDEGPQHFYLFTLKALAFMRLRLGKFAESHALINKMEELDPADTVGYSVIRAVLLANVSAYY</sequence>
<comment type="caution">
    <text evidence="1">The sequence shown here is derived from an EMBL/GenBank/DDBJ whole genome shotgun (WGS) entry which is preliminary data.</text>
</comment>
<gene>
    <name evidence="1" type="ORF">CARN7_0679</name>
</gene>
<dbReference type="InterPro" id="IPR011990">
    <property type="entry name" value="TPR-like_helical_dom_sf"/>
</dbReference>
<dbReference type="SUPFAM" id="SSF48452">
    <property type="entry name" value="TPR-like"/>
    <property type="match status" value="1"/>
</dbReference>
<proteinExistence type="predicted"/>
<evidence type="ECO:0000313" key="1">
    <source>
        <dbReference type="EMBL" id="CBI09929.1"/>
    </source>
</evidence>